<organism evidence="4 5">
    <name type="scientific">Marinomonas primoryensis</name>
    <dbReference type="NCBI Taxonomy" id="178399"/>
    <lineage>
        <taxon>Bacteria</taxon>
        <taxon>Pseudomonadati</taxon>
        <taxon>Pseudomonadota</taxon>
        <taxon>Gammaproteobacteria</taxon>
        <taxon>Oceanospirillales</taxon>
        <taxon>Oceanospirillaceae</taxon>
        <taxon>Marinomonas</taxon>
    </lineage>
</organism>
<dbReference type="Proteomes" id="UP000249898">
    <property type="component" value="Chromosome"/>
</dbReference>
<dbReference type="Pfam" id="PF05163">
    <property type="entry name" value="DinB"/>
    <property type="match status" value="1"/>
</dbReference>
<evidence type="ECO:0000313" key="4">
    <source>
        <dbReference type="EMBL" id="AWY00083.1"/>
    </source>
</evidence>
<dbReference type="InterPro" id="IPR007837">
    <property type="entry name" value="DinB"/>
</dbReference>
<feature type="binding site" evidence="3">
    <location>
        <position position="150"/>
    </location>
    <ligand>
        <name>a divalent metal cation</name>
        <dbReference type="ChEBI" id="CHEBI:60240"/>
    </ligand>
</feature>
<sequence length="177" mass="20444">MSAKENMQLMASYNHWMNQTIYRAAGELNDIDLTENKGAFFGSVLGTLNHNLVADIIWLKRFSECFGSLVSLEYVRTLEKPTALNVLLFKDLIPLRERRFELDNVIIAMMDEITDEMLTMALGYKNTKGVEHLQRFEFVLQHFFNHQTHHRGQLTTLFSQMNIEVGATDLITTIPNM</sequence>
<name>A0A2Z4PRI6_9GAMM</name>
<accession>A0A2Z4PRI6</accession>
<dbReference type="Gene3D" id="1.20.120.450">
    <property type="entry name" value="dinb family like domain"/>
    <property type="match status" value="1"/>
</dbReference>
<dbReference type="EMBL" id="CP016181">
    <property type="protein sequence ID" value="AWY00083.1"/>
    <property type="molecule type" value="Genomic_DNA"/>
</dbReference>
<feature type="binding site" evidence="3">
    <location>
        <position position="50"/>
    </location>
    <ligand>
        <name>a divalent metal cation</name>
        <dbReference type="ChEBI" id="CHEBI:60240"/>
    </ligand>
</feature>
<dbReference type="GO" id="GO:0046872">
    <property type="term" value="F:metal ion binding"/>
    <property type="evidence" value="ECO:0007669"/>
    <property type="project" value="UniProtKB-KW"/>
</dbReference>
<evidence type="ECO:0000256" key="1">
    <source>
        <dbReference type="ARBA" id="ARBA00008635"/>
    </source>
</evidence>
<keyword evidence="2 3" id="KW-0479">Metal-binding</keyword>
<gene>
    <name evidence="4" type="ORF">A8139_08805</name>
</gene>
<dbReference type="RefSeq" id="WP_112137420.1">
    <property type="nucleotide sequence ID" value="NZ_CP016181.1"/>
</dbReference>
<dbReference type="AlphaFoldDB" id="A0A2Z4PRI6"/>
<dbReference type="PANTHER" id="PTHR37302">
    <property type="entry name" value="SLR1116 PROTEIN"/>
    <property type="match status" value="1"/>
</dbReference>
<protein>
    <submittedName>
        <fullName evidence="4">Diguanylate cyclase</fullName>
    </submittedName>
</protein>
<evidence type="ECO:0000256" key="2">
    <source>
        <dbReference type="ARBA" id="ARBA00022723"/>
    </source>
</evidence>
<dbReference type="OrthoDB" id="9807509at2"/>
<reference evidence="4 5" key="1">
    <citation type="submission" date="2016-06" db="EMBL/GenBank/DDBJ databases">
        <title>The sequenced genome of the ice-adhering bacterium Marinomonas primoryensis, from Antarctica.</title>
        <authorList>
            <person name="Graham L."/>
            <person name="Vance T.D.R."/>
            <person name="Davies P.L."/>
        </authorList>
    </citation>
    <scope>NUCLEOTIDE SEQUENCE [LARGE SCALE GENOMIC DNA]</scope>
    <source>
        <strain evidence="4 5">AceL</strain>
    </source>
</reference>
<evidence type="ECO:0000313" key="5">
    <source>
        <dbReference type="Proteomes" id="UP000249898"/>
    </source>
</evidence>
<evidence type="ECO:0000256" key="3">
    <source>
        <dbReference type="PIRSR" id="PIRSR607837-1"/>
    </source>
</evidence>
<dbReference type="SUPFAM" id="SSF109854">
    <property type="entry name" value="DinB/YfiT-like putative metalloenzymes"/>
    <property type="match status" value="1"/>
</dbReference>
<proteinExistence type="inferred from homology"/>
<feature type="binding site" evidence="3">
    <location>
        <position position="146"/>
    </location>
    <ligand>
        <name>a divalent metal cation</name>
        <dbReference type="ChEBI" id="CHEBI:60240"/>
    </ligand>
</feature>
<comment type="similarity">
    <text evidence="1">Belongs to the DinB family.</text>
</comment>
<dbReference type="PANTHER" id="PTHR37302:SF1">
    <property type="entry name" value="PROTEIN DINB"/>
    <property type="match status" value="1"/>
</dbReference>
<dbReference type="InterPro" id="IPR034660">
    <property type="entry name" value="DinB/YfiT-like"/>
</dbReference>